<accession>A0A8T1VCZ2</accession>
<feature type="coiled-coil region" evidence="1">
    <location>
        <begin position="82"/>
        <end position="109"/>
    </location>
</feature>
<protein>
    <recommendedName>
        <fullName evidence="5">M96 mating-specific protein family</fullName>
    </recommendedName>
</protein>
<dbReference type="AlphaFoldDB" id="A0A8T1VCZ2"/>
<proteinExistence type="predicted"/>
<sequence length="406" mass="45966">MSSILVTDADESATLQATLAFLDAWEAPATSPSSVGPPSGSPQAPARCLTPQQKQQRDQRSAPPKRQKPRRKYPNSSSTVLQRRKKAEILALRTQAEQLELQLAQLQSVPGARNPLEAVEDALVPGMRPMSWAEQAAAQYRARLHAENTNAKLRDVMVHQVEVSGALRTLLQKTAALEDMDFLHPDPCRPLTDGLYAMELLERRVESLYLDADAIFQPQRMNSISVQAMVKQNRSLGKTVEIVSTTPMMCPLTVASETLWNWFSLKKPLRERPNTLERSYTLQLESQIGTLEFRKQNFVRRYEEKDRIVIIWSDILSLPKYQLQFRNQTWLFLSPSADAPKNASVLRTFQQLFVDYGESRPMQGASFAEEYAFQELSKMYRCYIQTQQNVMMEEALPATGVSGITV</sequence>
<feature type="compositionally biased region" description="Basic residues" evidence="2">
    <location>
        <begin position="63"/>
        <end position="73"/>
    </location>
</feature>
<evidence type="ECO:0000256" key="1">
    <source>
        <dbReference type="SAM" id="Coils"/>
    </source>
</evidence>
<keyword evidence="1" id="KW-0175">Coiled coil</keyword>
<evidence type="ECO:0000256" key="2">
    <source>
        <dbReference type="SAM" id="MobiDB-lite"/>
    </source>
</evidence>
<evidence type="ECO:0008006" key="5">
    <source>
        <dbReference type="Google" id="ProtNLM"/>
    </source>
</evidence>
<name>A0A8T1VCZ2_9STRA</name>
<feature type="compositionally biased region" description="Low complexity" evidence="2">
    <location>
        <begin position="28"/>
        <end position="46"/>
    </location>
</feature>
<keyword evidence="4" id="KW-1185">Reference proteome</keyword>
<dbReference type="OrthoDB" id="101408at2759"/>
<dbReference type="EMBL" id="JAGDFM010000461">
    <property type="protein sequence ID" value="KAG7378009.1"/>
    <property type="molecule type" value="Genomic_DNA"/>
</dbReference>
<dbReference type="Proteomes" id="UP000694044">
    <property type="component" value="Unassembled WGS sequence"/>
</dbReference>
<evidence type="ECO:0000313" key="4">
    <source>
        <dbReference type="Proteomes" id="UP000694044"/>
    </source>
</evidence>
<comment type="caution">
    <text evidence="3">The sequence shown here is derived from an EMBL/GenBank/DDBJ whole genome shotgun (WGS) entry which is preliminary data.</text>
</comment>
<organism evidence="3 4">
    <name type="scientific">Phytophthora pseudosyringae</name>
    <dbReference type="NCBI Taxonomy" id="221518"/>
    <lineage>
        <taxon>Eukaryota</taxon>
        <taxon>Sar</taxon>
        <taxon>Stramenopiles</taxon>
        <taxon>Oomycota</taxon>
        <taxon>Peronosporomycetes</taxon>
        <taxon>Peronosporales</taxon>
        <taxon>Peronosporaceae</taxon>
        <taxon>Phytophthora</taxon>
    </lineage>
</organism>
<reference evidence="3" key="1">
    <citation type="submission" date="2021-02" db="EMBL/GenBank/DDBJ databases">
        <authorList>
            <person name="Palmer J.M."/>
        </authorList>
    </citation>
    <scope>NUCLEOTIDE SEQUENCE</scope>
    <source>
        <strain evidence="3">SCRP734</strain>
    </source>
</reference>
<evidence type="ECO:0000313" key="3">
    <source>
        <dbReference type="EMBL" id="KAG7378009.1"/>
    </source>
</evidence>
<feature type="region of interest" description="Disordered" evidence="2">
    <location>
        <begin position="28"/>
        <end position="82"/>
    </location>
</feature>
<gene>
    <name evidence="3" type="ORF">PHYPSEUDO_010693</name>
</gene>